<reference evidence="13" key="1">
    <citation type="submission" date="2013-09" db="EMBL/GenBank/DDBJ databases">
        <title>Corchorus olitorius genome sequencing.</title>
        <authorList>
            <person name="Alam M."/>
            <person name="Haque M.S."/>
            <person name="Islam M.S."/>
            <person name="Emdad E.M."/>
            <person name="Islam M.M."/>
            <person name="Ahmed B."/>
            <person name="Halim A."/>
            <person name="Hossen Q.M.M."/>
            <person name="Hossain M.Z."/>
            <person name="Ahmed R."/>
            <person name="Khan M.M."/>
            <person name="Islam R."/>
            <person name="Rashid M.M."/>
            <person name="Khan S.A."/>
            <person name="Rahman M.S."/>
            <person name="Alam M."/>
            <person name="Yahiya A.S."/>
            <person name="Khan M.S."/>
            <person name="Azam M.S."/>
            <person name="Haque T."/>
            <person name="Lashkar M.Z.H."/>
            <person name="Akhand A.I."/>
            <person name="Morshed G."/>
            <person name="Roy S."/>
            <person name="Uddin K.S."/>
            <person name="Rabeya T."/>
            <person name="Hossain A.S."/>
            <person name="Chowdhury A."/>
            <person name="Snigdha A.R."/>
            <person name="Mortoza M.S."/>
            <person name="Matin S.A."/>
            <person name="Hoque S.M.E."/>
            <person name="Islam M.K."/>
            <person name="Roy D.K."/>
            <person name="Haider R."/>
            <person name="Moosa M.M."/>
            <person name="Elias S.M."/>
            <person name="Hasan A.M."/>
            <person name="Jahan S."/>
            <person name="Shafiuddin M."/>
            <person name="Mahmood N."/>
            <person name="Shommy N.S."/>
        </authorList>
    </citation>
    <scope>NUCLEOTIDE SEQUENCE [LARGE SCALE GENOMIC DNA]</scope>
    <source>
        <strain evidence="13">cv. O-4</strain>
    </source>
</reference>
<evidence type="ECO:0000256" key="8">
    <source>
        <dbReference type="PROSITE-ProRule" id="PRU00071"/>
    </source>
</evidence>
<evidence type="ECO:0000256" key="10">
    <source>
        <dbReference type="SAM" id="MobiDB-lite"/>
    </source>
</evidence>
<evidence type="ECO:0000256" key="9">
    <source>
        <dbReference type="RuleBase" id="RU369094"/>
    </source>
</evidence>
<dbReference type="Pfam" id="PF02701">
    <property type="entry name" value="Zn_ribbon_Dof"/>
    <property type="match status" value="1"/>
</dbReference>
<dbReference type="InterPro" id="IPR045174">
    <property type="entry name" value="Dof"/>
</dbReference>
<protein>
    <recommendedName>
        <fullName evidence="9">Dof zinc finger protein</fullName>
    </recommendedName>
</protein>
<evidence type="ECO:0000256" key="6">
    <source>
        <dbReference type="ARBA" id="ARBA00023163"/>
    </source>
</evidence>
<comment type="caution">
    <text evidence="12">The sequence shown here is derived from an EMBL/GenBank/DDBJ whole genome shotgun (WGS) entry which is preliminary data.</text>
</comment>
<dbReference type="Proteomes" id="UP000187203">
    <property type="component" value="Unassembled WGS sequence"/>
</dbReference>
<sequence>MAADSGDRRPARVPGNMASHPPPKLTDPLPCPRCDSTSTKFCYYNNYNLSQPRYFCKSCRRYWTQGGTLRNVPVGGGTRKASKRSRSSSVSSPSVATSSSSSVTNEAESSMPLPTNPISAMPAPGVKPEMGLADVNLNEAVDLPVNGSFTSFLSSHGEGYLTLGGYGFGAASGFDGVWGYPGNGYLGGFSGGGGGGAGGAVGGTTGCNTWQPTSDVENGPGLVDGDCFGWPSLAISAPGKGLK</sequence>
<dbReference type="GO" id="GO:0008270">
    <property type="term" value="F:zinc ion binding"/>
    <property type="evidence" value="ECO:0007669"/>
    <property type="project" value="UniProtKB-KW"/>
</dbReference>
<evidence type="ECO:0000256" key="1">
    <source>
        <dbReference type="ARBA" id="ARBA00022723"/>
    </source>
</evidence>
<keyword evidence="3 9" id="KW-0862">Zinc</keyword>
<feature type="region of interest" description="Disordered" evidence="10">
    <location>
        <begin position="1"/>
        <end position="30"/>
    </location>
</feature>
<evidence type="ECO:0000313" key="13">
    <source>
        <dbReference type="Proteomes" id="UP000187203"/>
    </source>
</evidence>
<evidence type="ECO:0000256" key="7">
    <source>
        <dbReference type="ARBA" id="ARBA00023242"/>
    </source>
</evidence>
<dbReference type="AlphaFoldDB" id="A0A1R3HWX5"/>
<evidence type="ECO:0000256" key="3">
    <source>
        <dbReference type="ARBA" id="ARBA00022833"/>
    </source>
</evidence>
<dbReference type="GO" id="GO:0005634">
    <property type="term" value="C:nucleus"/>
    <property type="evidence" value="ECO:0007669"/>
    <property type="project" value="UniProtKB-SubCell"/>
</dbReference>
<keyword evidence="6 9" id="KW-0804">Transcription</keyword>
<accession>A0A1R3HWX5</accession>
<feature type="region of interest" description="Disordered" evidence="10">
    <location>
        <begin position="70"/>
        <end position="125"/>
    </location>
</feature>
<feature type="compositionally biased region" description="Pro residues" evidence="10">
    <location>
        <begin position="20"/>
        <end position="30"/>
    </location>
</feature>
<gene>
    <name evidence="12" type="ORF">COLO4_26429</name>
</gene>
<keyword evidence="4 9" id="KW-0805">Transcription regulation</keyword>
<evidence type="ECO:0000256" key="2">
    <source>
        <dbReference type="ARBA" id="ARBA00022771"/>
    </source>
</evidence>
<proteinExistence type="predicted"/>
<keyword evidence="1 9" id="KW-0479">Metal-binding</keyword>
<feature type="compositionally biased region" description="Low complexity" evidence="10">
    <location>
        <begin position="87"/>
        <end position="110"/>
    </location>
</feature>
<evidence type="ECO:0000313" key="12">
    <source>
        <dbReference type="EMBL" id="OMO74863.1"/>
    </source>
</evidence>
<dbReference type="EMBL" id="AWUE01019240">
    <property type="protein sequence ID" value="OMO74863.1"/>
    <property type="molecule type" value="Genomic_DNA"/>
</dbReference>
<dbReference type="PANTHER" id="PTHR31992">
    <property type="entry name" value="DOF ZINC FINGER PROTEIN DOF1.4-RELATED"/>
    <property type="match status" value="1"/>
</dbReference>
<comment type="subcellular location">
    <subcellularLocation>
        <location evidence="8 9">Nucleus</location>
    </subcellularLocation>
</comment>
<dbReference type="PROSITE" id="PS01361">
    <property type="entry name" value="ZF_DOF_1"/>
    <property type="match status" value="1"/>
</dbReference>
<dbReference type="GO" id="GO:0003677">
    <property type="term" value="F:DNA binding"/>
    <property type="evidence" value="ECO:0007669"/>
    <property type="project" value="UniProtKB-UniRule"/>
</dbReference>
<dbReference type="InterPro" id="IPR003851">
    <property type="entry name" value="Znf_Dof"/>
</dbReference>
<dbReference type="PROSITE" id="PS50884">
    <property type="entry name" value="ZF_DOF_2"/>
    <property type="match status" value="1"/>
</dbReference>
<keyword evidence="13" id="KW-1185">Reference proteome</keyword>
<organism evidence="12 13">
    <name type="scientific">Corchorus olitorius</name>
    <dbReference type="NCBI Taxonomy" id="93759"/>
    <lineage>
        <taxon>Eukaryota</taxon>
        <taxon>Viridiplantae</taxon>
        <taxon>Streptophyta</taxon>
        <taxon>Embryophyta</taxon>
        <taxon>Tracheophyta</taxon>
        <taxon>Spermatophyta</taxon>
        <taxon>Magnoliopsida</taxon>
        <taxon>eudicotyledons</taxon>
        <taxon>Gunneridae</taxon>
        <taxon>Pentapetalae</taxon>
        <taxon>rosids</taxon>
        <taxon>malvids</taxon>
        <taxon>Malvales</taxon>
        <taxon>Malvaceae</taxon>
        <taxon>Grewioideae</taxon>
        <taxon>Apeibeae</taxon>
        <taxon>Corchorus</taxon>
    </lineage>
</organism>
<feature type="domain" description="Dof-type" evidence="11">
    <location>
        <begin position="29"/>
        <end position="83"/>
    </location>
</feature>
<comment type="function">
    <text evidence="9">Transcription factor that binds specifically to a 5'-AA[AG]G-3' consensus core sequence.</text>
</comment>
<evidence type="ECO:0000256" key="5">
    <source>
        <dbReference type="ARBA" id="ARBA00023125"/>
    </source>
</evidence>
<keyword evidence="2 8" id="KW-0863">Zinc-finger</keyword>
<dbReference type="PANTHER" id="PTHR31992:SF203">
    <property type="entry name" value="DOF ZINC FINGER PROTEIN"/>
    <property type="match status" value="1"/>
</dbReference>
<dbReference type="OrthoDB" id="1927254at2759"/>
<keyword evidence="5 8" id="KW-0238">DNA-binding</keyword>
<evidence type="ECO:0000256" key="4">
    <source>
        <dbReference type="ARBA" id="ARBA00023015"/>
    </source>
</evidence>
<dbReference type="STRING" id="93759.A0A1R3HWX5"/>
<feature type="compositionally biased region" description="Basic and acidic residues" evidence="10">
    <location>
        <begin position="1"/>
        <end position="10"/>
    </location>
</feature>
<name>A0A1R3HWX5_9ROSI</name>
<keyword evidence="7 8" id="KW-0539">Nucleus</keyword>
<dbReference type="GO" id="GO:0003700">
    <property type="term" value="F:DNA-binding transcription factor activity"/>
    <property type="evidence" value="ECO:0007669"/>
    <property type="project" value="UniProtKB-UniRule"/>
</dbReference>
<evidence type="ECO:0000259" key="11">
    <source>
        <dbReference type="PROSITE" id="PS50884"/>
    </source>
</evidence>